<evidence type="ECO:0000256" key="4">
    <source>
        <dbReference type="ARBA" id="ARBA00022771"/>
    </source>
</evidence>
<sequence length="501" mass="56738">MGQRIAKHNMQTGVKLYHQRRHQQAFARWRAALQRLTNAEDRFITLGYMAQAFCDAGDYESMLQYSLQQMELANARQDEYMKSEAFLNLSKAYERLADYSKAIGYGRASLEHPSMDPRTPGYAHLVIALSQMGFSQFQASLDAFEKAMCVANNTNDKLLELQVCVGLGALFTLLRDISKALVFLRNALAILQYITIDDVHAKYRSVILYHLSVVLRIKGSLIDAKEACGEAMRISSETGNRSVYARCLSSLADIYRELGESEAKETITKSWARYEEAYRIMRKTNDRMGEVLVLGSMAKSASESRIHYTGQCECQAIQLNKKCLELAKLIGCKHAMLKCHLRLQDLYMQLSDEDSEEITKKAIISLTQEMELFCNFCGQTYGLKDNSLQALRCSHIFHEKCLHIYLNETNNTICPKCQCKAILMDDISLRRPLPLFSTDATQQTSPMAQVSRIKQAPPPPPRKPCMADGGLPFSSVLDSPIYERREGNKFVYPRGLTITDV</sequence>
<dbReference type="AlphaFoldDB" id="A0A0N4UKH6"/>
<evidence type="ECO:0000256" key="6">
    <source>
        <dbReference type="ARBA" id="ARBA00022833"/>
    </source>
</evidence>
<evidence type="ECO:0000256" key="1">
    <source>
        <dbReference type="ARBA" id="ARBA00007295"/>
    </source>
</evidence>
<dbReference type="InterPro" id="IPR019568">
    <property type="entry name" value="Rapsyn_myristoylation/link_N"/>
</dbReference>
<dbReference type="GO" id="GO:0005737">
    <property type="term" value="C:cytoplasm"/>
    <property type="evidence" value="ECO:0007669"/>
    <property type="project" value="UniProtKB-ARBA"/>
</dbReference>
<evidence type="ECO:0000256" key="8">
    <source>
        <dbReference type="SAM" id="MobiDB-lite"/>
    </source>
</evidence>
<reference evidence="10 12" key="2">
    <citation type="submission" date="2018-11" db="EMBL/GenBank/DDBJ databases">
        <authorList>
            <consortium name="Pathogen Informatics"/>
        </authorList>
    </citation>
    <scope>NUCLEOTIDE SEQUENCE [LARGE SCALE GENOMIC DNA]</scope>
</reference>
<dbReference type="Gene3D" id="1.25.40.10">
    <property type="entry name" value="Tetratricopeptide repeat domain"/>
    <property type="match status" value="2"/>
</dbReference>
<keyword evidence="5" id="KW-0802">TPR repeat</keyword>
<dbReference type="SUPFAM" id="SSF48452">
    <property type="entry name" value="TPR-like"/>
    <property type="match status" value="2"/>
</dbReference>
<dbReference type="Proteomes" id="UP000274756">
    <property type="component" value="Unassembled WGS sequence"/>
</dbReference>
<evidence type="ECO:0000313" key="12">
    <source>
        <dbReference type="Proteomes" id="UP000274756"/>
    </source>
</evidence>
<dbReference type="GO" id="GO:0043495">
    <property type="term" value="F:protein-membrane adaptor activity"/>
    <property type="evidence" value="ECO:0007669"/>
    <property type="project" value="InterPro"/>
</dbReference>
<dbReference type="InterPro" id="IPR013083">
    <property type="entry name" value="Znf_RING/FYVE/PHD"/>
</dbReference>
<dbReference type="InterPro" id="IPR001237">
    <property type="entry name" value="Postsynaptic"/>
</dbReference>
<dbReference type="PANTHER" id="PTHR46574">
    <property type="entry name" value="43 KDA RECEPTOR-ASSOCIATED PROTEIN OF THE SYNAPSE"/>
    <property type="match status" value="1"/>
</dbReference>
<dbReference type="GO" id="GO:1900075">
    <property type="term" value="P:positive regulation of neuromuscular synaptic transmission"/>
    <property type="evidence" value="ECO:0007669"/>
    <property type="project" value="TreeGrafter"/>
</dbReference>
<evidence type="ECO:0000313" key="10">
    <source>
        <dbReference type="EMBL" id="VDN52321.1"/>
    </source>
</evidence>
<comment type="similarity">
    <text evidence="1">Belongs to the RAPsyn family.</text>
</comment>
<dbReference type="Proteomes" id="UP000038040">
    <property type="component" value="Unplaced"/>
</dbReference>
<dbReference type="CDD" id="cd16478">
    <property type="entry name" value="RING-H2_Rapsyn"/>
    <property type="match status" value="1"/>
</dbReference>
<evidence type="ECO:0000256" key="5">
    <source>
        <dbReference type="ARBA" id="ARBA00022803"/>
    </source>
</evidence>
<feature type="domain" description="RING-type" evidence="9">
    <location>
        <begin position="374"/>
        <end position="418"/>
    </location>
</feature>
<feature type="region of interest" description="Disordered" evidence="8">
    <location>
        <begin position="441"/>
        <end position="462"/>
    </location>
</feature>
<evidence type="ECO:0000313" key="13">
    <source>
        <dbReference type="WBParaSite" id="DME_0000821801-mRNA-1"/>
    </source>
</evidence>
<dbReference type="EMBL" id="UYYG01000053">
    <property type="protein sequence ID" value="VDN52321.1"/>
    <property type="molecule type" value="Genomic_DNA"/>
</dbReference>
<dbReference type="GO" id="GO:0005886">
    <property type="term" value="C:plasma membrane"/>
    <property type="evidence" value="ECO:0007669"/>
    <property type="project" value="TreeGrafter"/>
</dbReference>
<dbReference type="InterPro" id="IPR011990">
    <property type="entry name" value="TPR-like_helical_dom_sf"/>
</dbReference>
<dbReference type="Gene3D" id="3.30.40.10">
    <property type="entry name" value="Zinc/RING finger domain, C3HC4 (zinc finger)"/>
    <property type="match status" value="1"/>
</dbReference>
<dbReference type="SMART" id="SM00028">
    <property type="entry name" value="TPR"/>
    <property type="match status" value="4"/>
</dbReference>
<evidence type="ECO:0000259" key="9">
    <source>
        <dbReference type="PROSITE" id="PS50089"/>
    </source>
</evidence>
<name>A0A0N4UKH6_DRAME</name>
<dbReference type="WBParaSite" id="DME_0000821801-mRNA-1">
    <property type="protein sequence ID" value="DME_0000821801-mRNA-1"/>
    <property type="gene ID" value="DME_0000821801"/>
</dbReference>
<dbReference type="GO" id="GO:0033130">
    <property type="term" value="F:acetylcholine receptor binding"/>
    <property type="evidence" value="ECO:0007669"/>
    <property type="project" value="InterPro"/>
</dbReference>
<dbReference type="InterPro" id="IPR001965">
    <property type="entry name" value="Znf_PHD"/>
</dbReference>
<protein>
    <submittedName>
        <fullName evidence="13">RING-type domain-containing protein</fullName>
    </submittedName>
</protein>
<dbReference type="InterPro" id="IPR019734">
    <property type="entry name" value="TPR_rpt"/>
</dbReference>
<dbReference type="GO" id="GO:0031594">
    <property type="term" value="C:neuromuscular junction"/>
    <property type="evidence" value="ECO:0007669"/>
    <property type="project" value="TreeGrafter"/>
</dbReference>
<dbReference type="SUPFAM" id="SSF57850">
    <property type="entry name" value="RING/U-box"/>
    <property type="match status" value="1"/>
</dbReference>
<dbReference type="PANTHER" id="PTHR46574:SF1">
    <property type="entry name" value="43 KDA RECEPTOR-ASSOCIATED PROTEIN OF THE SYNAPSE"/>
    <property type="match status" value="1"/>
</dbReference>
<dbReference type="InterPro" id="IPR052480">
    <property type="entry name" value="RAPsyn"/>
</dbReference>
<accession>A0A0N4UKH6</accession>
<keyword evidence="12" id="KW-1185">Reference proteome</keyword>
<dbReference type="PROSITE" id="PS50089">
    <property type="entry name" value="ZF_RING_2"/>
    <property type="match status" value="1"/>
</dbReference>
<proteinExistence type="inferred from homology"/>
<reference evidence="13" key="1">
    <citation type="submission" date="2017-02" db="UniProtKB">
        <authorList>
            <consortium name="WormBaseParasite"/>
        </authorList>
    </citation>
    <scope>IDENTIFICATION</scope>
</reference>
<dbReference type="PRINTS" id="PR00217">
    <property type="entry name" value="POSTSYNAPTIC"/>
</dbReference>
<keyword evidence="2" id="KW-0479">Metal-binding</keyword>
<keyword evidence="3" id="KW-0677">Repeat</keyword>
<dbReference type="Pfam" id="PF10579">
    <property type="entry name" value="Rapsyn_N"/>
    <property type="match status" value="1"/>
</dbReference>
<organism evidence="11 13">
    <name type="scientific">Dracunculus medinensis</name>
    <name type="common">Guinea worm</name>
    <dbReference type="NCBI Taxonomy" id="318479"/>
    <lineage>
        <taxon>Eukaryota</taxon>
        <taxon>Metazoa</taxon>
        <taxon>Ecdysozoa</taxon>
        <taxon>Nematoda</taxon>
        <taxon>Chromadorea</taxon>
        <taxon>Rhabditida</taxon>
        <taxon>Spirurina</taxon>
        <taxon>Dracunculoidea</taxon>
        <taxon>Dracunculidae</taxon>
        <taxon>Dracunculus</taxon>
    </lineage>
</organism>
<dbReference type="GO" id="GO:0007271">
    <property type="term" value="P:synaptic transmission, cholinergic"/>
    <property type="evidence" value="ECO:0007669"/>
    <property type="project" value="TreeGrafter"/>
</dbReference>
<keyword evidence="4 7" id="KW-0863">Zinc-finger</keyword>
<keyword evidence="6" id="KW-0862">Zinc</keyword>
<dbReference type="GO" id="GO:0008270">
    <property type="term" value="F:zinc ion binding"/>
    <property type="evidence" value="ECO:0007669"/>
    <property type="project" value="UniProtKB-KW"/>
</dbReference>
<dbReference type="SMART" id="SM00249">
    <property type="entry name" value="PHD"/>
    <property type="match status" value="1"/>
</dbReference>
<dbReference type="InterPro" id="IPR001841">
    <property type="entry name" value="Znf_RING"/>
</dbReference>
<evidence type="ECO:0000313" key="11">
    <source>
        <dbReference type="Proteomes" id="UP000038040"/>
    </source>
</evidence>
<dbReference type="STRING" id="318479.A0A0N4UKH6"/>
<gene>
    <name evidence="10" type="ORF">DME_LOCUS2294</name>
</gene>
<evidence type="ECO:0000256" key="3">
    <source>
        <dbReference type="ARBA" id="ARBA00022737"/>
    </source>
</evidence>
<evidence type="ECO:0000256" key="2">
    <source>
        <dbReference type="ARBA" id="ARBA00022723"/>
    </source>
</evidence>
<dbReference type="OrthoDB" id="10040854at2759"/>
<evidence type="ECO:0000256" key="7">
    <source>
        <dbReference type="PROSITE-ProRule" id="PRU00175"/>
    </source>
</evidence>